<dbReference type="SMART" id="SM00220">
    <property type="entry name" value="S_TKc"/>
    <property type="match status" value="1"/>
</dbReference>
<dbReference type="FunFam" id="1.10.510.10:FF:000625">
    <property type="entry name" value="Cysteine-rich receptor-like protein kinase 6"/>
    <property type="match status" value="1"/>
</dbReference>
<reference evidence="9 10" key="1">
    <citation type="submission" date="2017-09" db="EMBL/GenBank/DDBJ databases">
        <authorList>
            <consortium name="International Durum Wheat Genome Sequencing Consortium (IDWGSC)"/>
            <person name="Milanesi L."/>
        </authorList>
    </citation>
    <scope>NUCLEOTIDE SEQUENCE [LARGE SCALE GENOMIC DNA]</scope>
    <source>
        <strain evidence="10">cv. Svevo</strain>
    </source>
</reference>
<name>A0A9R1QVH2_TRITD</name>
<dbReference type="InterPro" id="IPR000719">
    <property type="entry name" value="Prot_kinase_dom"/>
</dbReference>
<dbReference type="Gene3D" id="1.10.510.10">
    <property type="entry name" value="Transferase(Phosphotransferase) domain 1"/>
    <property type="match status" value="1"/>
</dbReference>
<evidence type="ECO:0000256" key="5">
    <source>
        <dbReference type="PROSITE-ProRule" id="PRU10141"/>
    </source>
</evidence>
<dbReference type="PROSITE" id="PS00107">
    <property type="entry name" value="PROTEIN_KINASE_ATP"/>
    <property type="match status" value="1"/>
</dbReference>
<dbReference type="Gene3D" id="3.30.200.20">
    <property type="entry name" value="Phosphorylase Kinase, domain 1"/>
    <property type="match status" value="1"/>
</dbReference>
<organism evidence="9 10">
    <name type="scientific">Triticum turgidum subsp. durum</name>
    <name type="common">Durum wheat</name>
    <name type="synonym">Triticum durum</name>
    <dbReference type="NCBI Taxonomy" id="4567"/>
    <lineage>
        <taxon>Eukaryota</taxon>
        <taxon>Viridiplantae</taxon>
        <taxon>Streptophyta</taxon>
        <taxon>Embryophyta</taxon>
        <taxon>Tracheophyta</taxon>
        <taxon>Spermatophyta</taxon>
        <taxon>Magnoliopsida</taxon>
        <taxon>Liliopsida</taxon>
        <taxon>Poales</taxon>
        <taxon>Poaceae</taxon>
        <taxon>BOP clade</taxon>
        <taxon>Pooideae</taxon>
        <taxon>Triticodae</taxon>
        <taxon>Triticeae</taxon>
        <taxon>Triticinae</taxon>
        <taxon>Triticum</taxon>
    </lineage>
</organism>
<keyword evidence="2 5" id="KW-0547">Nucleotide-binding</keyword>
<dbReference type="InterPro" id="IPR036465">
    <property type="entry name" value="vWFA_dom_sf"/>
</dbReference>
<protein>
    <recommendedName>
        <fullName evidence="11">Protein kinase domain-containing protein</fullName>
    </recommendedName>
</protein>
<dbReference type="FunFam" id="3.30.200.20:FF:000465">
    <property type="entry name" value="Cysteine-rich receptor-like protein kinase 6"/>
    <property type="match status" value="1"/>
</dbReference>
<feature type="compositionally biased region" description="Polar residues" evidence="6">
    <location>
        <begin position="14"/>
        <end position="23"/>
    </location>
</feature>
<feature type="region of interest" description="Disordered" evidence="6">
    <location>
        <begin position="1"/>
        <end position="50"/>
    </location>
</feature>
<dbReference type="OMA" id="TKVQTNW"/>
<evidence type="ECO:0000313" key="10">
    <source>
        <dbReference type="Proteomes" id="UP000324705"/>
    </source>
</evidence>
<dbReference type="PROSITE" id="PS50011">
    <property type="entry name" value="PROTEIN_KINASE_DOM"/>
    <property type="match status" value="1"/>
</dbReference>
<evidence type="ECO:0000259" key="8">
    <source>
        <dbReference type="PROSITE" id="PS50234"/>
    </source>
</evidence>
<feature type="domain" description="Protein kinase" evidence="7">
    <location>
        <begin position="75"/>
        <end position="365"/>
    </location>
</feature>
<sequence>MASPGDLHGVTAAGSPNKQTLKTSTSSSSSSSGSGSGSGSSSSSCSGSRDITTSCKLQKTTRLSMQELQEITDNFCKERAIGEGAYGKVYRGALGDGKEIAVKLLHNRLDIDDGQFRREFDNLMRLEHQNIVQLVGYCYETQHKPIICTEETIFAEEITKALCFEYMQKGSLQKHLSEESDGLDWQTRYKIIKGTCEGLQYLHEGFKKPIYHLDLKPDNILLDENMFPKLADFGLSRLFREHKTMVAESVSGTIGYMPPEYIHENAISNKFDIFSLGVAMTKVIAGPSGHTRSAEMSHQEFLDQVQTNWRRRLRSTCSSHKQLKAHCHQVNICTEIALSCMEYDRHKRPDIIDIIHRLNDTEATIDRALSWSVSSQSWTQGDMVKLQTFTSKAILCGKTCNEFPVLVRITAAPWCHTEEMPRAGVDIVVVVDINMGRVSPWKLKTIKQALMTVIDKLGPNDRFSIVWFKGSVPHTVKLTFTSNKGKEIAKVMINELDGSHGNNTIAALREGVEILRGRGAEEAYNRVGCILFISNGDGMVALKTEISSEFPVHTIGVQKHHDPEVMKYIADKTRGTYSFLDEDDSCIHEAFKLFTTGITSVAARFIQITLAAHEGITISSIESGGYKNLVGPEKQTGVIDIDNMYAGEQKNFIVYLRVGEGNRKLLTIGGQYRSFDASKQLADKDVFILRPLSERSPDKLGIHHEVAAERMRIWLMKGFSIMVEMQHPMCGEGPRELWNSIRHPSEGHCATKETMVNLSNDVTEIERNIRDYLNNHERWYTKVPYLMSWLSCHKWQRATTKGSCYDSGAFTLAQLSASEQHVGEDGEDNDDQSKLCTYKLGANALPY</sequence>
<keyword evidence="3" id="KW-0418">Kinase</keyword>
<dbReference type="PROSITE" id="PS00108">
    <property type="entry name" value="PROTEIN_KINASE_ST"/>
    <property type="match status" value="1"/>
</dbReference>
<dbReference type="AlphaFoldDB" id="A0A9R1QVH2"/>
<dbReference type="Gramene" id="TRITD3Bv1G244120.2">
    <property type="protein sequence ID" value="TRITD3Bv1G244120.2"/>
    <property type="gene ID" value="TRITD3Bv1G244120"/>
</dbReference>
<evidence type="ECO:0000256" key="4">
    <source>
        <dbReference type="ARBA" id="ARBA00022840"/>
    </source>
</evidence>
<gene>
    <name evidence="9" type="ORF">TRITD_3Bv1G244120</name>
</gene>
<dbReference type="SMART" id="SM00327">
    <property type="entry name" value="VWA"/>
    <property type="match status" value="1"/>
</dbReference>
<evidence type="ECO:0000256" key="3">
    <source>
        <dbReference type="ARBA" id="ARBA00022777"/>
    </source>
</evidence>
<feature type="binding site" evidence="5">
    <location>
        <position position="103"/>
    </location>
    <ligand>
        <name>ATP</name>
        <dbReference type="ChEBI" id="CHEBI:30616"/>
    </ligand>
</feature>
<evidence type="ECO:0000256" key="2">
    <source>
        <dbReference type="ARBA" id="ARBA00022741"/>
    </source>
</evidence>
<dbReference type="GO" id="GO:0004672">
    <property type="term" value="F:protein kinase activity"/>
    <property type="evidence" value="ECO:0007669"/>
    <property type="project" value="InterPro"/>
</dbReference>
<evidence type="ECO:0008006" key="11">
    <source>
        <dbReference type="Google" id="ProtNLM"/>
    </source>
</evidence>
<keyword evidence="4 5" id="KW-0067">ATP-binding</keyword>
<dbReference type="Pfam" id="PF13768">
    <property type="entry name" value="VWA_3"/>
    <property type="match status" value="1"/>
</dbReference>
<dbReference type="InterPro" id="IPR017441">
    <property type="entry name" value="Protein_kinase_ATP_BS"/>
</dbReference>
<keyword evidence="1" id="KW-0808">Transferase</keyword>
<evidence type="ECO:0000256" key="1">
    <source>
        <dbReference type="ARBA" id="ARBA00022679"/>
    </source>
</evidence>
<accession>A0A9R1QVH2</accession>
<feature type="compositionally biased region" description="Low complexity" evidence="6">
    <location>
        <begin position="24"/>
        <end position="48"/>
    </location>
</feature>
<dbReference type="EMBL" id="LT934116">
    <property type="protein sequence ID" value="VAH84090.1"/>
    <property type="molecule type" value="Genomic_DNA"/>
</dbReference>
<dbReference type="GO" id="GO:0005524">
    <property type="term" value="F:ATP binding"/>
    <property type="evidence" value="ECO:0007669"/>
    <property type="project" value="UniProtKB-UniRule"/>
</dbReference>
<dbReference type="Gene3D" id="3.40.50.410">
    <property type="entry name" value="von Willebrand factor, type A domain"/>
    <property type="match status" value="1"/>
</dbReference>
<dbReference type="InterPro" id="IPR002035">
    <property type="entry name" value="VWF_A"/>
</dbReference>
<dbReference type="SUPFAM" id="SSF56112">
    <property type="entry name" value="Protein kinase-like (PK-like)"/>
    <property type="match status" value="1"/>
</dbReference>
<evidence type="ECO:0000256" key="6">
    <source>
        <dbReference type="SAM" id="MobiDB-lite"/>
    </source>
</evidence>
<proteinExistence type="predicted"/>
<dbReference type="InterPro" id="IPR011009">
    <property type="entry name" value="Kinase-like_dom_sf"/>
</dbReference>
<evidence type="ECO:0000313" key="9">
    <source>
        <dbReference type="EMBL" id="VAH84090.1"/>
    </source>
</evidence>
<evidence type="ECO:0000259" key="7">
    <source>
        <dbReference type="PROSITE" id="PS50011"/>
    </source>
</evidence>
<dbReference type="PANTHER" id="PTHR45707">
    <property type="entry name" value="C2 CALCIUM/LIPID-BINDING PLANT PHOSPHORIBOSYLTRANSFERASE FAMILY PROTEIN"/>
    <property type="match status" value="1"/>
</dbReference>
<dbReference type="Proteomes" id="UP000324705">
    <property type="component" value="Chromosome 3B"/>
</dbReference>
<dbReference type="SUPFAM" id="SSF53300">
    <property type="entry name" value="vWA-like"/>
    <property type="match status" value="1"/>
</dbReference>
<dbReference type="PANTHER" id="PTHR45707:SF76">
    <property type="entry name" value="PROTEIN KINASE DOMAIN-CONTAINING PROTEIN"/>
    <property type="match status" value="1"/>
</dbReference>
<dbReference type="Pfam" id="PF00069">
    <property type="entry name" value="Pkinase"/>
    <property type="match status" value="1"/>
</dbReference>
<feature type="domain" description="VWFA" evidence="8">
    <location>
        <begin position="426"/>
        <end position="598"/>
    </location>
</feature>
<dbReference type="InterPro" id="IPR008271">
    <property type="entry name" value="Ser/Thr_kinase_AS"/>
</dbReference>
<dbReference type="PROSITE" id="PS50234">
    <property type="entry name" value="VWFA"/>
    <property type="match status" value="1"/>
</dbReference>
<keyword evidence="10" id="KW-1185">Reference proteome</keyword>